<dbReference type="EMBL" id="GL433854">
    <property type="protein sequence ID" value="EFN52848.1"/>
    <property type="molecule type" value="Genomic_DNA"/>
</dbReference>
<dbReference type="GO" id="GO:0005930">
    <property type="term" value="C:axoneme"/>
    <property type="evidence" value="ECO:0007669"/>
    <property type="project" value="UniProtKB-SubCell"/>
</dbReference>
<dbReference type="SUPFAM" id="SSF52058">
    <property type="entry name" value="L domain-like"/>
    <property type="match status" value="1"/>
</dbReference>
<reference evidence="2 3" key="1">
    <citation type="journal article" date="2010" name="Plant Cell">
        <title>The Chlorella variabilis NC64A genome reveals adaptation to photosymbiosis, coevolution with viruses, and cryptic sex.</title>
        <authorList>
            <person name="Blanc G."/>
            <person name="Duncan G."/>
            <person name="Agarkova I."/>
            <person name="Borodovsky M."/>
            <person name="Gurnon J."/>
            <person name="Kuo A."/>
            <person name="Lindquist E."/>
            <person name="Lucas S."/>
            <person name="Pangilinan J."/>
            <person name="Polle J."/>
            <person name="Salamov A."/>
            <person name="Terry A."/>
            <person name="Yamada T."/>
            <person name="Dunigan D.D."/>
            <person name="Grigoriev I.V."/>
            <person name="Claverie J.M."/>
            <person name="Van Etten J.L."/>
        </authorList>
    </citation>
    <scope>NUCLEOTIDE SEQUENCE [LARGE SCALE GENOMIC DNA]</scope>
    <source>
        <strain evidence="2 3">NC64A</strain>
    </source>
</reference>
<protein>
    <recommendedName>
        <fullName evidence="4">F-box domain-containing protein</fullName>
    </recommendedName>
</protein>
<name>E1ZMS0_CHLVA</name>
<dbReference type="STRING" id="554065.E1ZMS0"/>
<dbReference type="KEGG" id="cvr:CHLNCDRAFT_54153"/>
<proteinExistence type="predicted"/>
<comment type="subcellular location">
    <subcellularLocation>
        <location evidence="1">Cytoplasm</location>
        <location evidence="1">Cytoskeleton</location>
        <location evidence="1">Cilium axoneme</location>
    </subcellularLocation>
</comment>
<evidence type="ECO:0000313" key="3">
    <source>
        <dbReference type="Proteomes" id="UP000008141"/>
    </source>
</evidence>
<dbReference type="RefSeq" id="XP_005844950.1">
    <property type="nucleotide sequence ID" value="XM_005844888.1"/>
</dbReference>
<dbReference type="InterPro" id="IPR050715">
    <property type="entry name" value="LRR-SigEffector_domain"/>
</dbReference>
<organism evidence="3">
    <name type="scientific">Chlorella variabilis</name>
    <name type="common">Green alga</name>
    <dbReference type="NCBI Taxonomy" id="554065"/>
    <lineage>
        <taxon>Eukaryota</taxon>
        <taxon>Viridiplantae</taxon>
        <taxon>Chlorophyta</taxon>
        <taxon>core chlorophytes</taxon>
        <taxon>Trebouxiophyceae</taxon>
        <taxon>Chlorellales</taxon>
        <taxon>Chlorellaceae</taxon>
        <taxon>Chlorella clade</taxon>
        <taxon>Chlorella</taxon>
    </lineage>
</organism>
<dbReference type="Gene3D" id="3.80.10.10">
    <property type="entry name" value="Ribonuclease Inhibitor"/>
    <property type="match status" value="3"/>
</dbReference>
<accession>E1ZMS0</accession>
<dbReference type="OrthoDB" id="676979at2759"/>
<dbReference type="InterPro" id="IPR032675">
    <property type="entry name" value="LRR_dom_sf"/>
</dbReference>
<evidence type="ECO:0008006" key="4">
    <source>
        <dbReference type="Google" id="ProtNLM"/>
    </source>
</evidence>
<evidence type="ECO:0000256" key="1">
    <source>
        <dbReference type="ARBA" id="ARBA00004430"/>
    </source>
</evidence>
<dbReference type="InParanoid" id="E1ZMS0"/>
<dbReference type="SUPFAM" id="SSF52047">
    <property type="entry name" value="RNI-like"/>
    <property type="match status" value="1"/>
</dbReference>
<dbReference type="GeneID" id="17352311"/>
<dbReference type="Proteomes" id="UP000008141">
    <property type="component" value="Unassembled WGS sequence"/>
</dbReference>
<dbReference type="PANTHER" id="PTHR45752">
    <property type="entry name" value="LEUCINE-RICH REPEAT-CONTAINING"/>
    <property type="match status" value="1"/>
</dbReference>
<dbReference type="PANTHER" id="PTHR45752:SF187">
    <property type="entry name" value="LEUCINE-RICH REPEAT AND IQ DOMAIN-CONTAINING PROTEIN 4"/>
    <property type="match status" value="1"/>
</dbReference>
<keyword evidence="3" id="KW-1185">Reference proteome</keyword>
<gene>
    <name evidence="2" type="ORF">CHLNCDRAFT_54153</name>
</gene>
<dbReference type="AlphaFoldDB" id="E1ZMS0"/>
<evidence type="ECO:0000313" key="2">
    <source>
        <dbReference type="EMBL" id="EFN52848.1"/>
    </source>
</evidence>
<sequence length="1139" mass="123181">MGGKRLTSGAGPDFSQLHELPLLACLERAPSVPSFLLEGALKLTSKGPVERVCRRWRRLALQLPASLELDLCELHEQFDEADEVQAALDEVLPALRQRAVRKLELNGCTSVLPRQAPALLARAFFPQLRRRAPTHACCKLTLAGGSLPHFSSYLSHCRCLESLELRIPDLEEGGMELVGTHLSGLEPQLRLLCLSFNVPPRLLLACVASHVRPAAVALSTHSGPCAWMWVPQLRALSVYLRDGGLGGDCARLGQGIAAMPQLESLTVLDVRPPASAPPYVLPGLAALPRLAKLSVQGSVPRGAWECPHLTALLCAAVSRLHLPTHAGPPQPRLRCTGLRQLRLVDCSFEAEASFPSTLCTLSQLTSLALLWNHGDMAAPELAQLQQQARLRGGLLGSGTRSALPPAFSQLSALRQLVIHEAKLDSASVEALRPLGALTVLRLPRCQLQGLPDGPYLAGLSSLEIGHNPGLDEVVPHQATAARGLRALKTRVPAHWTVEEDWSDLQRRLNCLPCLQLLCLEAAPGLDDEEWEGLKELLRPYPFELHADCCALDLHPEYSGLADFTIESGAAERVCRRWRQLALDLPATLSLYFCELHDDDSEDESAGGTADLAATLAALHTLLPVLGRRAIHRIVVLGCTVAMPPQAPALLARALFPQLRRRALTHAAASRLLACPHRRRRAECRAWRLPACFKPHPCRLTLSGSSLLHFSSLLSHCRRLEELDLRIPGLESSGAELLGSHLSGLSPRLQRLELTLHEAPSQLLQCIREHVQPAAMALATHAGPTAAMWLPQLRKLCMHLRISTHVGLFNQGLLALSQLETLSLADVRPGVVGSTAASLPNLQRLPRLRELVVAGSVPAAAWACPHLTSLLCGSAAGMVLPHRAPVRCTALRQLMLRDCTFAGDCSLTAQLGTLAALTSLAVLHVRDGDRQQWQLLHGGTLGSGTRSALPPSFSQLRRAAGCSCACPLGSSPVFISCLIALRQLVIQEAKLDRASVEALRPLGALTALCLPRCELLSLPLRALPRGTPQVRLDISGNLALDQALPFHATAAGRRLRGLRTTLPEDWSAARDWQDLETKLNSLPCLEFLILHSSGPGLSDDLDAYEAAKDLVASNFRIPHFWPCPGAELPEELSGLAIFDG</sequence>